<accession>A0A0R1H221</accession>
<evidence type="ECO:0008006" key="4">
    <source>
        <dbReference type="Google" id="ProtNLM"/>
    </source>
</evidence>
<feature type="transmembrane region" description="Helical" evidence="1">
    <location>
        <begin position="20"/>
        <end position="49"/>
    </location>
</feature>
<dbReference type="AlphaFoldDB" id="A0A0R1H221"/>
<dbReference type="Proteomes" id="UP000050909">
    <property type="component" value="Unassembled WGS sequence"/>
</dbReference>
<evidence type="ECO:0000256" key="1">
    <source>
        <dbReference type="SAM" id="Phobius"/>
    </source>
</evidence>
<gene>
    <name evidence="2" type="ORF">FC62_GL001075</name>
</gene>
<sequence length="125" mass="13622">MNDEQNKKEMLEIELSIGKALRVGVVLATTVMVIGVILLLINGGATGYAANHVPIRPSEIFAGIGTLKPFAVMMLGLFLLIMTPVLRVIVSIYAFVVEHDYLYVVITTIVLVILIISMLIGYFTA</sequence>
<dbReference type="InterPro" id="IPR012861">
    <property type="entry name" value="DUF1634"/>
</dbReference>
<feature type="transmembrane region" description="Helical" evidence="1">
    <location>
        <begin position="70"/>
        <end position="95"/>
    </location>
</feature>
<keyword evidence="1" id="KW-1133">Transmembrane helix</keyword>
<dbReference type="PATRIC" id="fig|1423722.3.peg.1097"/>
<reference evidence="2 3" key="1">
    <citation type="journal article" date="2015" name="Genome Announc.">
        <title>Expanding the biotechnology potential of lactobacilli through comparative genomics of 213 strains and associated genera.</title>
        <authorList>
            <person name="Sun Z."/>
            <person name="Harris H.M."/>
            <person name="McCann A."/>
            <person name="Guo C."/>
            <person name="Argimon S."/>
            <person name="Zhang W."/>
            <person name="Yang X."/>
            <person name="Jeffery I.B."/>
            <person name="Cooney J.C."/>
            <person name="Kagawa T.F."/>
            <person name="Liu W."/>
            <person name="Song Y."/>
            <person name="Salvetti E."/>
            <person name="Wrobel A."/>
            <person name="Rasinkangas P."/>
            <person name="Parkhill J."/>
            <person name="Rea M.C."/>
            <person name="O'Sullivan O."/>
            <person name="Ritari J."/>
            <person name="Douillard F.P."/>
            <person name="Paul Ross R."/>
            <person name="Yang R."/>
            <person name="Briner A.E."/>
            <person name="Felis G.E."/>
            <person name="de Vos W.M."/>
            <person name="Barrangou R."/>
            <person name="Klaenhammer T.R."/>
            <person name="Caufield P.W."/>
            <person name="Cui Y."/>
            <person name="Zhang H."/>
            <person name="O'Toole P.W."/>
        </authorList>
    </citation>
    <scope>NUCLEOTIDE SEQUENCE [LARGE SCALE GENOMIC DNA]</scope>
    <source>
        <strain evidence="2 3">DSM 20534</strain>
    </source>
</reference>
<keyword evidence="1" id="KW-0472">Membrane</keyword>
<feature type="transmembrane region" description="Helical" evidence="1">
    <location>
        <begin position="101"/>
        <end position="123"/>
    </location>
</feature>
<dbReference type="RefSeq" id="WP_054745694.1">
    <property type="nucleotide sequence ID" value="NZ_AZCV01000003.1"/>
</dbReference>
<comment type="caution">
    <text evidence="2">The sequence shown here is derived from an EMBL/GenBank/DDBJ whole genome shotgun (WGS) entry which is preliminary data.</text>
</comment>
<dbReference type="EMBL" id="AZCV01000003">
    <property type="protein sequence ID" value="KRK37745.1"/>
    <property type="molecule type" value="Genomic_DNA"/>
</dbReference>
<dbReference type="Pfam" id="PF07843">
    <property type="entry name" value="DUF1634"/>
    <property type="match status" value="1"/>
</dbReference>
<keyword evidence="3" id="KW-1185">Reference proteome</keyword>
<keyword evidence="1" id="KW-0812">Transmembrane</keyword>
<evidence type="ECO:0000313" key="2">
    <source>
        <dbReference type="EMBL" id="KRK37745.1"/>
    </source>
</evidence>
<name>A0A0R1H221_9LACO</name>
<organism evidence="2 3">
    <name type="scientific">Amylolactobacillus amylotrophicus DSM 20534</name>
    <dbReference type="NCBI Taxonomy" id="1423722"/>
    <lineage>
        <taxon>Bacteria</taxon>
        <taxon>Bacillati</taxon>
        <taxon>Bacillota</taxon>
        <taxon>Bacilli</taxon>
        <taxon>Lactobacillales</taxon>
        <taxon>Lactobacillaceae</taxon>
        <taxon>Amylolactobacillus</taxon>
    </lineage>
</organism>
<proteinExistence type="predicted"/>
<protein>
    <recommendedName>
        <fullName evidence="4">Integral membrane protein</fullName>
    </recommendedName>
</protein>
<evidence type="ECO:0000313" key="3">
    <source>
        <dbReference type="Proteomes" id="UP000050909"/>
    </source>
</evidence>